<sequence>MDKKEVITKIREIISRFDYVEIAYIFGSFLESDKFNDIDVALVVSKGLNSYRRFKFAMEVARELERAIKPRFEFDVKILNYSSVEFQHEVLKKGKVIFVRDENKRIEYESKLISTYLDLKVMYDFLDRKFLARV</sequence>
<dbReference type="InterPro" id="IPR052930">
    <property type="entry name" value="TA_antitoxin_MntA"/>
</dbReference>
<protein>
    <recommendedName>
        <fullName evidence="1">Polymerase beta nucleotidyltransferase domain-containing protein</fullName>
    </recommendedName>
</protein>
<dbReference type="NCBIfam" id="NF047752">
    <property type="entry name" value="MntA_antitoxin"/>
    <property type="match status" value="1"/>
</dbReference>
<evidence type="ECO:0000259" key="1">
    <source>
        <dbReference type="Pfam" id="PF18765"/>
    </source>
</evidence>
<feature type="domain" description="Polymerase beta nucleotidyltransferase" evidence="1">
    <location>
        <begin position="9"/>
        <end position="103"/>
    </location>
</feature>
<evidence type="ECO:0000313" key="2">
    <source>
        <dbReference type="EMBL" id="KCZ73110.1"/>
    </source>
</evidence>
<dbReference type="AlphaFoldDB" id="A0A062VCX7"/>
<organism evidence="2 3">
    <name type="scientific">Candidatus Methanoperedens nitratireducens</name>
    <dbReference type="NCBI Taxonomy" id="1392998"/>
    <lineage>
        <taxon>Archaea</taxon>
        <taxon>Methanobacteriati</taxon>
        <taxon>Methanobacteriota</taxon>
        <taxon>Stenosarchaea group</taxon>
        <taxon>Methanomicrobia</taxon>
        <taxon>Methanosarcinales</taxon>
        <taxon>ANME-2 cluster</taxon>
        <taxon>Candidatus Methanoperedentaceae</taxon>
        <taxon>Candidatus Methanoperedens</taxon>
    </lineage>
</organism>
<dbReference type="Pfam" id="PF18765">
    <property type="entry name" value="Polbeta"/>
    <property type="match status" value="1"/>
</dbReference>
<keyword evidence="3" id="KW-1185">Reference proteome</keyword>
<dbReference type="OrthoDB" id="23323at2157"/>
<dbReference type="InterPro" id="IPR043519">
    <property type="entry name" value="NT_sf"/>
</dbReference>
<dbReference type="InterPro" id="IPR041633">
    <property type="entry name" value="Polbeta"/>
</dbReference>
<comment type="caution">
    <text evidence="2">The sequence shown here is derived from an EMBL/GenBank/DDBJ whole genome shotgun (WGS) entry which is preliminary data.</text>
</comment>
<evidence type="ECO:0000313" key="3">
    <source>
        <dbReference type="Proteomes" id="UP000027153"/>
    </source>
</evidence>
<accession>A0A062VCX7</accession>
<dbReference type="PATRIC" id="fig|1392998.3.peg.533"/>
<name>A0A062VCX7_9EURY</name>
<dbReference type="CDD" id="cd05403">
    <property type="entry name" value="NT_KNTase_like"/>
    <property type="match status" value="1"/>
</dbReference>
<gene>
    <name evidence="2" type="ORF">ANME2D_00169</name>
</gene>
<dbReference type="Gene3D" id="3.30.460.10">
    <property type="entry name" value="Beta Polymerase, domain 2"/>
    <property type="match status" value="1"/>
</dbReference>
<reference evidence="2 3" key="1">
    <citation type="journal article" date="2013" name="Nature">
        <title>Anaerobic oxidation of methane coupled to nitrate reduction in a novel archaeal lineage.</title>
        <authorList>
            <person name="Haroon M.F."/>
            <person name="Hu S."/>
            <person name="Shi Y."/>
            <person name="Imelfort M."/>
            <person name="Keller J."/>
            <person name="Hugenholtz P."/>
            <person name="Yuan Z."/>
            <person name="Tyson G.W."/>
        </authorList>
    </citation>
    <scope>NUCLEOTIDE SEQUENCE [LARGE SCALE GENOMIC DNA]</scope>
    <source>
        <strain evidence="2 3">ANME-2d</strain>
    </source>
</reference>
<dbReference type="EMBL" id="JMIY01000001">
    <property type="protein sequence ID" value="KCZ73110.1"/>
    <property type="molecule type" value="Genomic_DNA"/>
</dbReference>
<dbReference type="SUPFAM" id="SSF81301">
    <property type="entry name" value="Nucleotidyltransferase"/>
    <property type="match status" value="1"/>
</dbReference>
<dbReference type="PANTHER" id="PTHR43852">
    <property type="entry name" value="NUCLEOTIDYLTRANSFERASE"/>
    <property type="match status" value="1"/>
</dbReference>
<dbReference type="PANTHER" id="PTHR43852:SF3">
    <property type="entry name" value="NUCLEOTIDYLTRANSFERASE"/>
    <property type="match status" value="1"/>
</dbReference>
<dbReference type="Proteomes" id="UP000027153">
    <property type="component" value="Unassembled WGS sequence"/>
</dbReference>
<proteinExistence type="predicted"/>
<dbReference type="RefSeq" id="WP_048088297.1">
    <property type="nucleotide sequence ID" value="NZ_JMIY01000001.1"/>
</dbReference>